<dbReference type="Pfam" id="PF12174">
    <property type="entry name" value="RST"/>
    <property type="match status" value="1"/>
</dbReference>
<name>A0A328DMQ8_9ASTE</name>
<sequence length="585" mass="65538">METQFGPVLDSSRHITVNLKRKHDFQSEKFNHVTKHISLPTVWPPCNGIHKVVKQRKLNNVKSKFGYGGVHHKTSLLQHYLNFRKSGPLKRLMYYQDGEWIDFPQSILPVVKEDLQIEKSVIEVDLDGKICVLDFVSMMLVDLRTGNQQSIAWIDEAGNCFFPEIFADGVGGDECNCLEHENNQVGIDLNAQESNVIKLQIEIELNGSNIYEQEESSGDSNALVKVVKVDLKPETEDSTMENGDDQNGVSASKGNGSSAENLLGEEKALMLDPAWGDLDSDSVRKIFLMGIKQSAHASIIDVSRGSSTFMEARLELFQKQAEIVKKLRGHPNVQFAWLPSTKSAHSSIMNYGIVSGDSTNKNSRYGFGVHLNPINHTEISANLCDIDENGVRHMILCRVIMGNVEPVSLGSKQFHPSNEAFDNGVDELQGPKHFIVWSMNMNTHIYPEYVVSFKFEAEGTVVQSDKMHNFSGVSTCYEGSPYQVTTPNTNLLQNQQGNVPRIPKSPWMSFPALFAAISKKVAPEKMKIINSNYELFKSKKISRDELVRKMRLSVGDAILRSTIMSLQFKMVPTPVEMVTNENLEP</sequence>
<dbReference type="SUPFAM" id="SSF56399">
    <property type="entry name" value="ADP-ribosylation"/>
    <property type="match status" value="1"/>
</dbReference>
<keyword evidence="4" id="KW-0539">Nucleus</keyword>
<dbReference type="InterPro" id="IPR044964">
    <property type="entry name" value="RCD1/SRO1-5"/>
</dbReference>
<evidence type="ECO:0000313" key="9">
    <source>
        <dbReference type="Proteomes" id="UP000249390"/>
    </source>
</evidence>
<feature type="domain" description="PARP catalytic" evidence="6">
    <location>
        <begin position="269"/>
        <end position="474"/>
    </location>
</feature>
<dbReference type="PROSITE" id="PS51059">
    <property type="entry name" value="PARP_CATALYTIC"/>
    <property type="match status" value="1"/>
</dbReference>
<evidence type="ECO:0000256" key="4">
    <source>
        <dbReference type="ARBA" id="ARBA00023242"/>
    </source>
</evidence>
<feature type="domain" description="RST" evidence="7">
    <location>
        <begin position="501"/>
        <end position="572"/>
    </location>
</feature>
<protein>
    <recommendedName>
        <fullName evidence="10">Poly [ADP-ribose] polymerase</fullName>
    </recommendedName>
</protein>
<evidence type="ECO:0000256" key="3">
    <source>
        <dbReference type="ARBA" id="ARBA00023016"/>
    </source>
</evidence>
<evidence type="ECO:0000313" key="8">
    <source>
        <dbReference type="EMBL" id="RAL45313.1"/>
    </source>
</evidence>
<dbReference type="InterPro" id="IPR012317">
    <property type="entry name" value="Poly(ADP-ribose)pol_cat_dom"/>
</dbReference>
<dbReference type="Proteomes" id="UP000249390">
    <property type="component" value="Unassembled WGS sequence"/>
</dbReference>
<keyword evidence="3" id="KW-0346">Stress response</keyword>
<evidence type="ECO:0000256" key="5">
    <source>
        <dbReference type="SAM" id="MobiDB-lite"/>
    </source>
</evidence>
<organism evidence="8 9">
    <name type="scientific">Cuscuta australis</name>
    <dbReference type="NCBI Taxonomy" id="267555"/>
    <lineage>
        <taxon>Eukaryota</taxon>
        <taxon>Viridiplantae</taxon>
        <taxon>Streptophyta</taxon>
        <taxon>Embryophyta</taxon>
        <taxon>Tracheophyta</taxon>
        <taxon>Spermatophyta</taxon>
        <taxon>Magnoliopsida</taxon>
        <taxon>eudicotyledons</taxon>
        <taxon>Gunneridae</taxon>
        <taxon>Pentapetalae</taxon>
        <taxon>asterids</taxon>
        <taxon>lamiids</taxon>
        <taxon>Solanales</taxon>
        <taxon>Convolvulaceae</taxon>
        <taxon>Cuscuteae</taxon>
        <taxon>Cuscuta</taxon>
        <taxon>Cuscuta subgen. Grammica</taxon>
        <taxon>Cuscuta sect. Cleistogrammica</taxon>
    </lineage>
</organism>
<comment type="caution">
    <text evidence="8">The sequence shown here is derived from an EMBL/GenBank/DDBJ whole genome shotgun (WGS) entry which is preliminary data.</text>
</comment>
<keyword evidence="2" id="KW-0217">Developmental protein</keyword>
<dbReference type="PANTHER" id="PTHR32263:SF41">
    <property type="entry name" value="INACTIVE POLY [ADP-RIBOSE] POLYMERASE RCD1-LIKE ISOFORM X1"/>
    <property type="match status" value="1"/>
</dbReference>
<evidence type="ECO:0000256" key="2">
    <source>
        <dbReference type="ARBA" id="ARBA00022473"/>
    </source>
</evidence>
<keyword evidence="9" id="KW-1185">Reference proteome</keyword>
<gene>
    <name evidence="8" type="ORF">DM860_014723</name>
</gene>
<accession>A0A328DMQ8</accession>
<dbReference type="InterPro" id="IPR022003">
    <property type="entry name" value="RST"/>
</dbReference>
<dbReference type="AlphaFoldDB" id="A0A328DMQ8"/>
<evidence type="ECO:0008006" key="10">
    <source>
        <dbReference type="Google" id="ProtNLM"/>
    </source>
</evidence>
<comment type="subcellular location">
    <subcellularLocation>
        <location evidence="1">Nucleus</location>
    </subcellularLocation>
</comment>
<dbReference type="GO" id="GO:0003950">
    <property type="term" value="F:NAD+ poly-ADP-ribosyltransferase activity"/>
    <property type="evidence" value="ECO:0007669"/>
    <property type="project" value="InterPro"/>
</dbReference>
<dbReference type="GO" id="GO:0005634">
    <property type="term" value="C:nucleus"/>
    <property type="evidence" value="ECO:0007669"/>
    <property type="project" value="UniProtKB-SubCell"/>
</dbReference>
<reference evidence="8 9" key="1">
    <citation type="submission" date="2018-06" db="EMBL/GenBank/DDBJ databases">
        <title>The Genome of Cuscuta australis (Dodder) Provides Insight into the Evolution of Plant Parasitism.</title>
        <authorList>
            <person name="Liu H."/>
        </authorList>
    </citation>
    <scope>NUCLEOTIDE SEQUENCE [LARGE SCALE GENOMIC DNA]</scope>
    <source>
        <strain evidence="9">cv. Yunnan</strain>
        <tissue evidence="8">Vines</tissue>
    </source>
</reference>
<evidence type="ECO:0000256" key="1">
    <source>
        <dbReference type="ARBA" id="ARBA00004123"/>
    </source>
</evidence>
<feature type="compositionally biased region" description="Polar residues" evidence="5">
    <location>
        <begin position="245"/>
        <end position="257"/>
    </location>
</feature>
<evidence type="ECO:0000259" key="6">
    <source>
        <dbReference type="PROSITE" id="PS51059"/>
    </source>
</evidence>
<dbReference type="InterPro" id="IPR057823">
    <property type="entry name" value="WWE_RCD1"/>
</dbReference>
<dbReference type="EMBL" id="NQVE01000135">
    <property type="protein sequence ID" value="RAL45313.1"/>
    <property type="molecule type" value="Genomic_DNA"/>
</dbReference>
<proteinExistence type="predicted"/>
<dbReference type="Pfam" id="PF23467">
    <property type="entry name" value="WWE_5"/>
    <property type="match status" value="1"/>
</dbReference>
<evidence type="ECO:0000259" key="7">
    <source>
        <dbReference type="PROSITE" id="PS51879"/>
    </source>
</evidence>
<dbReference type="PROSITE" id="PS51879">
    <property type="entry name" value="RST"/>
    <property type="match status" value="1"/>
</dbReference>
<dbReference type="PANTHER" id="PTHR32263">
    <property type="entry name" value="INACTIVE POLY [ADP-RIBOSE] POLYMERASE SRO4-RELATED"/>
    <property type="match status" value="1"/>
</dbReference>
<feature type="region of interest" description="Disordered" evidence="5">
    <location>
        <begin position="234"/>
        <end position="257"/>
    </location>
</feature>
<dbReference type="Gene3D" id="3.90.228.10">
    <property type="match status" value="1"/>
</dbReference>